<accession>A0A5C7JAB8</accession>
<dbReference type="InterPro" id="IPR001969">
    <property type="entry name" value="Aspartic_peptidase_AS"/>
</dbReference>
<sequence length="127" mass="13099">MFSSAKADIVTAADGTATVYITPGINRGFNGFLVGLKYTPGTIDTGADLTITCENSGEPIMTKTNAGTSAVFYKPRAFANSVTDGAASTTPSEYIPIKDDRIKVVIAQGGNGGIGSIEAIVMTNPPY</sequence>
<dbReference type="PROSITE" id="PS00141">
    <property type="entry name" value="ASP_PROTEASE"/>
    <property type="match status" value="1"/>
</dbReference>
<comment type="caution">
    <text evidence="1">The sequence shown here is derived from an EMBL/GenBank/DDBJ whole genome shotgun (WGS) entry which is preliminary data.</text>
</comment>
<proteinExistence type="predicted"/>
<gene>
    <name evidence="1" type="ORF">E6Q11_00950</name>
</gene>
<reference evidence="1 2" key="1">
    <citation type="submission" date="2018-09" db="EMBL/GenBank/DDBJ databases">
        <title>Metagenome Assembled Genomes from an Advanced Water Purification Facility.</title>
        <authorList>
            <person name="Stamps B.W."/>
            <person name="Spear J.R."/>
        </authorList>
    </citation>
    <scope>NUCLEOTIDE SEQUENCE [LARGE SCALE GENOMIC DNA]</scope>
    <source>
        <strain evidence="1">Bin_63_2</strain>
    </source>
</reference>
<dbReference type="GO" id="GO:0004190">
    <property type="term" value="F:aspartic-type endopeptidase activity"/>
    <property type="evidence" value="ECO:0007669"/>
    <property type="project" value="InterPro"/>
</dbReference>
<dbReference type="GO" id="GO:0006508">
    <property type="term" value="P:proteolysis"/>
    <property type="evidence" value="ECO:0007669"/>
    <property type="project" value="InterPro"/>
</dbReference>
<evidence type="ECO:0000313" key="1">
    <source>
        <dbReference type="EMBL" id="TXG78459.1"/>
    </source>
</evidence>
<dbReference type="AlphaFoldDB" id="A0A5C7JAB8"/>
<organism evidence="1 2">
    <name type="scientific">Candidatus Dojkabacteria bacterium</name>
    <dbReference type="NCBI Taxonomy" id="2099670"/>
    <lineage>
        <taxon>Bacteria</taxon>
        <taxon>Candidatus Dojkabacteria</taxon>
    </lineage>
</organism>
<evidence type="ECO:0000313" key="2">
    <source>
        <dbReference type="Proteomes" id="UP000321026"/>
    </source>
</evidence>
<dbReference type="EMBL" id="SSDS01000015">
    <property type="protein sequence ID" value="TXG78459.1"/>
    <property type="molecule type" value="Genomic_DNA"/>
</dbReference>
<name>A0A5C7JAB8_9BACT</name>
<dbReference type="Proteomes" id="UP000321026">
    <property type="component" value="Unassembled WGS sequence"/>
</dbReference>
<protein>
    <submittedName>
        <fullName evidence="1">Uncharacterized protein</fullName>
    </submittedName>
</protein>